<dbReference type="SMART" id="SM01008">
    <property type="entry name" value="Ald_Xan_dh_C"/>
    <property type="match status" value="1"/>
</dbReference>
<dbReference type="InterPro" id="IPR000674">
    <property type="entry name" value="Ald_Oxase/Xan_DH_a/b"/>
</dbReference>
<name>A0A4S4C0Z2_9BACL</name>
<dbReference type="RefSeq" id="WP_136369511.1">
    <property type="nucleotide sequence ID" value="NZ_SSOB01000009.1"/>
</dbReference>
<keyword evidence="2" id="KW-0560">Oxidoreductase</keyword>
<feature type="domain" description="Aldehyde oxidase/xanthine dehydrogenase a/b hammerhead" evidence="1">
    <location>
        <begin position="22"/>
        <end position="128"/>
    </location>
</feature>
<dbReference type="PANTHER" id="PTHR11908:SF157">
    <property type="entry name" value="XANTHINE DEHYDROGENASE SUBUNIT D-RELATED"/>
    <property type="match status" value="1"/>
</dbReference>
<dbReference type="Pfam" id="PF01315">
    <property type="entry name" value="Ald_Xan_dh_C"/>
    <property type="match status" value="1"/>
</dbReference>
<keyword evidence="3" id="KW-1185">Reference proteome</keyword>
<dbReference type="Gene3D" id="3.90.1170.50">
    <property type="entry name" value="Aldehyde oxidase/xanthine dehydrogenase, a/b hammerhead"/>
    <property type="match status" value="1"/>
</dbReference>
<dbReference type="NCBIfam" id="TIGR03196">
    <property type="entry name" value="pucD"/>
    <property type="match status" value="1"/>
</dbReference>
<dbReference type="InterPro" id="IPR016208">
    <property type="entry name" value="Ald_Oxase/xanthine_DH-like"/>
</dbReference>
<dbReference type="EMBL" id="SSOB01000009">
    <property type="protein sequence ID" value="THF81301.1"/>
    <property type="molecule type" value="Genomic_DNA"/>
</dbReference>
<evidence type="ECO:0000259" key="1">
    <source>
        <dbReference type="SMART" id="SM01008"/>
    </source>
</evidence>
<dbReference type="EC" id="1.17.1.4" evidence="2"/>
<dbReference type="AlphaFoldDB" id="A0A4S4C0Z2"/>
<dbReference type="GO" id="GO:0004854">
    <property type="term" value="F:xanthine dehydrogenase activity"/>
    <property type="evidence" value="ECO:0007669"/>
    <property type="project" value="UniProtKB-EC"/>
</dbReference>
<dbReference type="InterPro" id="IPR036856">
    <property type="entry name" value="Ald_Oxase/Xan_DH_a/b_sf"/>
</dbReference>
<dbReference type="Proteomes" id="UP000310636">
    <property type="component" value="Unassembled WGS sequence"/>
</dbReference>
<gene>
    <name evidence="2" type="primary">pucD</name>
    <name evidence="2" type="ORF">E6C55_09335</name>
</gene>
<sequence>MLNRMSAGSRWRTRPDGRGKVTGELAYLTDMAADGELIGLVLRSVHPFARIKRIDTAAAKAVPGVRAVLTHADVPGLNRFGIVVRDQPVLCEDVVRYIGDAVAAVAAETEAAAREALRLIEVDYEVYETIASPEAALKPDCRKLHPDGNVLKRIRYGKGDARSAFDRCVCIAEETYRTSRQMHTYMETEGGLFVPGPDGRLTVFSPTQHGRKDREQLADILGIPEERIRVLSSPIGGSFGGKDELNVQPYGALLACRTGRPVRIHNSRTESVRAGIKRHPMTIRMKTGIDAKGRILAHQVSVLADTGAYATLGGEVLTNALENSLGCYVYENIEIEGVSAFTNNGVSGEFRGFGANQAVFALEGQMDRLAELSGIDPWQLRRINLRQMNDPGAYGQMIVPTDGARQVWEAAGASPLKREEAERPGAGAPAAPWLKIGYGSAVAMMGTGLGKGIPDPGGCRLSLAPDGKLEVAFSYEEFGQGLLASLELMLIERFGLFEGDFRMVIGDTDRVPESGSSTAARTTTMMWLALGRLMPEFKARLAEAASRMTGRRAEALSLGRGGILDEGGALVVPYAALAAAEQANGRTIECVTSASFPESPNGDFANRFLFVQAGTTVKVEVNELTGRVRLLDQYHAVAGGPVANPQGYLGQIEGASGMALGFALTEDAAMKDGRYLFHNLDSYLIPTIVDQSKSMTVEAIEDVPEGDPYGPRGIGEIGSVTLAPAIAQAIWNATGVRIARLPVDPAELQKRPYYLQEAVPTR</sequence>
<dbReference type="Pfam" id="PF02738">
    <property type="entry name" value="MoCoBD_1"/>
    <property type="match status" value="1"/>
</dbReference>
<dbReference type="GO" id="GO:0005506">
    <property type="term" value="F:iron ion binding"/>
    <property type="evidence" value="ECO:0007669"/>
    <property type="project" value="InterPro"/>
</dbReference>
<evidence type="ECO:0000313" key="2">
    <source>
        <dbReference type="EMBL" id="THF81301.1"/>
    </source>
</evidence>
<dbReference type="SUPFAM" id="SSF56003">
    <property type="entry name" value="Molybdenum cofactor-binding domain"/>
    <property type="match status" value="1"/>
</dbReference>
<accession>A0A4S4C0Z2</accession>
<proteinExistence type="predicted"/>
<dbReference type="PANTHER" id="PTHR11908">
    <property type="entry name" value="XANTHINE DEHYDROGENASE"/>
    <property type="match status" value="1"/>
</dbReference>
<organism evidence="2 3">
    <name type="scientific">Cohnella fermenti</name>
    <dbReference type="NCBI Taxonomy" id="2565925"/>
    <lineage>
        <taxon>Bacteria</taxon>
        <taxon>Bacillati</taxon>
        <taxon>Bacillota</taxon>
        <taxon>Bacilli</taxon>
        <taxon>Bacillales</taxon>
        <taxon>Paenibacillaceae</taxon>
        <taxon>Cohnella</taxon>
    </lineage>
</organism>
<reference evidence="2 3" key="1">
    <citation type="submission" date="2019-04" db="EMBL/GenBank/DDBJ databases">
        <title>Cohnella sp. nov. isolated from preserved vegetables.</title>
        <authorList>
            <person name="Lin S.-Y."/>
            <person name="Hung M.-H."/>
            <person name="Young C.-C."/>
        </authorList>
    </citation>
    <scope>NUCLEOTIDE SEQUENCE [LARGE SCALE GENOMIC DNA]</scope>
    <source>
        <strain evidence="2 3">CC-MHH1044</strain>
    </source>
</reference>
<dbReference type="InterPro" id="IPR046867">
    <property type="entry name" value="AldOxase/xan_DH_MoCoBD2"/>
</dbReference>
<dbReference type="InterPro" id="IPR037165">
    <property type="entry name" value="AldOxase/xan_DH_Mopterin-bd_sf"/>
</dbReference>
<protein>
    <submittedName>
        <fullName evidence="2">Xanthine dehydrogenase subunit D</fullName>
        <ecNumber evidence="2">1.17.1.4</ecNumber>
    </submittedName>
</protein>
<dbReference type="OrthoDB" id="9759099at2"/>
<dbReference type="InterPro" id="IPR017609">
    <property type="entry name" value="Xanthine_dehydrogenase_dsu"/>
</dbReference>
<dbReference type="SUPFAM" id="SSF54665">
    <property type="entry name" value="CO dehydrogenase molybdoprotein N-domain-like"/>
    <property type="match status" value="1"/>
</dbReference>
<dbReference type="Gene3D" id="3.30.365.10">
    <property type="entry name" value="Aldehyde oxidase/xanthine dehydrogenase, molybdopterin binding domain"/>
    <property type="match status" value="5"/>
</dbReference>
<comment type="caution">
    <text evidence="2">The sequence shown here is derived from an EMBL/GenBank/DDBJ whole genome shotgun (WGS) entry which is preliminary data.</text>
</comment>
<evidence type="ECO:0000313" key="3">
    <source>
        <dbReference type="Proteomes" id="UP000310636"/>
    </source>
</evidence>
<dbReference type="Pfam" id="PF20256">
    <property type="entry name" value="MoCoBD_2"/>
    <property type="match status" value="1"/>
</dbReference>
<dbReference type="InterPro" id="IPR008274">
    <property type="entry name" value="AldOxase/xan_DH_MoCoBD1"/>
</dbReference>